<comment type="caution">
    <text evidence="1">The sequence shown here is derived from an EMBL/GenBank/DDBJ whole genome shotgun (WGS) entry which is preliminary data.</text>
</comment>
<proteinExistence type="predicted"/>
<organism evidence="1 2">
    <name type="scientific">Candidatus Falkowbacteria bacterium HGW-Falkowbacteria-2</name>
    <dbReference type="NCBI Taxonomy" id="2013769"/>
    <lineage>
        <taxon>Bacteria</taxon>
        <taxon>Candidatus Falkowiibacteriota</taxon>
    </lineage>
</organism>
<dbReference type="Proteomes" id="UP000233325">
    <property type="component" value="Unassembled WGS sequence"/>
</dbReference>
<dbReference type="GO" id="GO:0050566">
    <property type="term" value="F:asparaginyl-tRNA synthase (glutamine-hydrolyzing) activity"/>
    <property type="evidence" value="ECO:0007669"/>
    <property type="project" value="UniProtKB-EC"/>
</dbReference>
<gene>
    <name evidence="1" type="primary">gatC</name>
    <name evidence="1" type="ORF">CVU83_00240</name>
</gene>
<evidence type="ECO:0000313" key="1">
    <source>
        <dbReference type="EMBL" id="PKM89330.1"/>
    </source>
</evidence>
<dbReference type="Pfam" id="PF02686">
    <property type="entry name" value="GatC"/>
    <property type="match status" value="1"/>
</dbReference>
<reference evidence="1 2" key="1">
    <citation type="journal article" date="2017" name="ISME J.">
        <title>Potential for microbial H2 and metal transformations associated with novel bacteria and archaea in deep terrestrial subsurface sediments.</title>
        <authorList>
            <person name="Hernsdorf A.W."/>
            <person name="Amano Y."/>
            <person name="Miyakawa K."/>
            <person name="Ise K."/>
            <person name="Suzuki Y."/>
            <person name="Anantharaman K."/>
            <person name="Probst A."/>
            <person name="Burstein D."/>
            <person name="Thomas B.C."/>
            <person name="Banfield J.F."/>
        </authorList>
    </citation>
    <scope>NUCLEOTIDE SEQUENCE [LARGE SCALE GENOMIC DNA]</scope>
    <source>
        <strain evidence="1">HGW-Falkowbacteria-2</strain>
    </source>
</reference>
<dbReference type="AlphaFoldDB" id="A0A2N2E3N9"/>
<dbReference type="GO" id="GO:0006450">
    <property type="term" value="P:regulation of translational fidelity"/>
    <property type="evidence" value="ECO:0007669"/>
    <property type="project" value="InterPro"/>
</dbReference>
<dbReference type="Gene3D" id="1.10.20.60">
    <property type="entry name" value="Glu-tRNAGln amidotransferase C subunit, N-terminal domain"/>
    <property type="match status" value="1"/>
</dbReference>
<dbReference type="GO" id="GO:0050567">
    <property type="term" value="F:glutaminyl-tRNA synthase (glutamine-hydrolyzing) activity"/>
    <property type="evidence" value="ECO:0007669"/>
    <property type="project" value="UniProtKB-EC"/>
</dbReference>
<dbReference type="InterPro" id="IPR036113">
    <property type="entry name" value="Asp/Glu-ADT_sf_sub_c"/>
</dbReference>
<dbReference type="InterPro" id="IPR003837">
    <property type="entry name" value="GatC"/>
</dbReference>
<protein>
    <submittedName>
        <fullName evidence="1">Asp-tRNA(Asn)/Glu-tRNA(Gln) amidotransferase GatCAB subunit C</fullName>
        <ecNumber evidence="1">6.3.5.6</ecNumber>
        <ecNumber evidence="1">6.3.5.7</ecNumber>
    </submittedName>
</protein>
<keyword evidence="1" id="KW-0436">Ligase</keyword>
<dbReference type="EC" id="6.3.5.6" evidence="1"/>
<keyword evidence="1" id="KW-0808">Transferase</keyword>
<dbReference type="EC" id="6.3.5.7" evidence="1"/>
<dbReference type="GO" id="GO:0016740">
    <property type="term" value="F:transferase activity"/>
    <property type="evidence" value="ECO:0007669"/>
    <property type="project" value="UniProtKB-KW"/>
</dbReference>
<name>A0A2N2E3N9_9BACT</name>
<accession>A0A2N2E3N9</accession>
<sequence length="92" mass="10521">MKFEKKDIEHIANLARLELTSDELKTYGEQLSAITAYIDQLQNAPTGEVIADAPLHNIWREDEALDWSEEERERALSQGEREGGLVKVKRVL</sequence>
<dbReference type="SUPFAM" id="SSF141000">
    <property type="entry name" value="Glu-tRNAGln amidotransferase C subunit"/>
    <property type="match status" value="1"/>
</dbReference>
<evidence type="ECO:0000313" key="2">
    <source>
        <dbReference type="Proteomes" id="UP000233325"/>
    </source>
</evidence>
<dbReference type="EMBL" id="PHAH01000002">
    <property type="protein sequence ID" value="PKM89330.1"/>
    <property type="molecule type" value="Genomic_DNA"/>
</dbReference>